<accession>A0A0F9ABE4</accession>
<protein>
    <recommendedName>
        <fullName evidence="2">Lipid IV(A) 3-deoxy-D-manno-octulosonic acid transferase</fullName>
    </recommendedName>
</protein>
<dbReference type="InterPro" id="IPR039901">
    <property type="entry name" value="Kdotransferase"/>
</dbReference>
<dbReference type="AlphaFoldDB" id="A0A0F9ABE4"/>
<dbReference type="SUPFAM" id="SSF53756">
    <property type="entry name" value="UDP-Glycosyltransferase/glycogen phosphorylase"/>
    <property type="match status" value="1"/>
</dbReference>
<feature type="non-terminal residue" evidence="1">
    <location>
        <position position="1"/>
    </location>
</feature>
<dbReference type="Gene3D" id="3.40.50.2000">
    <property type="entry name" value="Glycogen Phosphorylase B"/>
    <property type="match status" value="1"/>
</dbReference>
<sequence>PVLTIASSVEGEEPALLECVVRLLAMPAPPRIVWVPRSPQRFDAVAHLLRDRGLSVARRADILRDDLTGPPPEADILLGDSLGEMNFYCALADLVFVGASLVPHGGHNIIEPLALGRPVVMGPSIYGITFPAEEARAVGALTLCADADALGDMLLATLAEPAALAQLGDKAQGFAARFTGAADRSADLIEALLPRRKEFP</sequence>
<organism evidence="1">
    <name type="scientific">marine sediment metagenome</name>
    <dbReference type="NCBI Taxonomy" id="412755"/>
    <lineage>
        <taxon>unclassified sequences</taxon>
        <taxon>metagenomes</taxon>
        <taxon>ecological metagenomes</taxon>
    </lineage>
</organism>
<gene>
    <name evidence="1" type="ORF">LCGC14_2591800</name>
</gene>
<dbReference type="PANTHER" id="PTHR42755:SF1">
    <property type="entry name" value="3-DEOXY-D-MANNO-OCTULOSONIC ACID TRANSFERASE, MITOCHONDRIAL-RELATED"/>
    <property type="match status" value="1"/>
</dbReference>
<reference evidence="1" key="1">
    <citation type="journal article" date="2015" name="Nature">
        <title>Complex archaea that bridge the gap between prokaryotes and eukaryotes.</title>
        <authorList>
            <person name="Spang A."/>
            <person name="Saw J.H."/>
            <person name="Jorgensen S.L."/>
            <person name="Zaremba-Niedzwiedzka K."/>
            <person name="Martijn J."/>
            <person name="Lind A.E."/>
            <person name="van Eijk R."/>
            <person name="Schleper C."/>
            <person name="Guy L."/>
            <person name="Ettema T.J."/>
        </authorList>
    </citation>
    <scope>NUCLEOTIDE SEQUENCE</scope>
</reference>
<dbReference type="EMBL" id="LAZR01043526">
    <property type="protein sequence ID" value="KKL06859.1"/>
    <property type="molecule type" value="Genomic_DNA"/>
</dbReference>
<comment type="caution">
    <text evidence="1">The sequence shown here is derived from an EMBL/GenBank/DDBJ whole genome shotgun (WGS) entry which is preliminary data.</text>
</comment>
<dbReference type="GO" id="GO:0016740">
    <property type="term" value="F:transferase activity"/>
    <property type="evidence" value="ECO:0007669"/>
    <property type="project" value="InterPro"/>
</dbReference>
<dbReference type="GO" id="GO:0009245">
    <property type="term" value="P:lipid A biosynthetic process"/>
    <property type="evidence" value="ECO:0007669"/>
    <property type="project" value="TreeGrafter"/>
</dbReference>
<dbReference type="PANTHER" id="PTHR42755">
    <property type="entry name" value="3-DEOXY-MANNO-OCTULOSONATE CYTIDYLYLTRANSFERASE"/>
    <property type="match status" value="1"/>
</dbReference>
<evidence type="ECO:0000313" key="1">
    <source>
        <dbReference type="EMBL" id="KKL06859.1"/>
    </source>
</evidence>
<proteinExistence type="predicted"/>
<dbReference type="GO" id="GO:0005886">
    <property type="term" value="C:plasma membrane"/>
    <property type="evidence" value="ECO:0007669"/>
    <property type="project" value="TreeGrafter"/>
</dbReference>
<evidence type="ECO:0008006" key="2">
    <source>
        <dbReference type="Google" id="ProtNLM"/>
    </source>
</evidence>
<name>A0A0F9ABE4_9ZZZZ</name>